<dbReference type="EMBL" id="CP093313">
    <property type="protein sequence ID" value="UWZ83533.1"/>
    <property type="molecule type" value="Genomic_DNA"/>
</dbReference>
<dbReference type="KEGG" id="orp:MOP44_09975"/>
<evidence type="ECO:0000313" key="3">
    <source>
        <dbReference type="Proteomes" id="UP001059380"/>
    </source>
</evidence>
<dbReference type="AlphaFoldDB" id="A0A9J7BY37"/>
<dbReference type="Proteomes" id="UP001059380">
    <property type="component" value="Chromosome"/>
</dbReference>
<reference evidence="2" key="1">
    <citation type="submission" date="2021-04" db="EMBL/GenBank/DDBJ databases">
        <title>Phylogenetic analysis of Acidobacteriaceae.</title>
        <authorList>
            <person name="Qiu L."/>
            <person name="Zhang Q."/>
        </authorList>
    </citation>
    <scope>NUCLEOTIDE SEQUENCE</scope>
    <source>
        <strain evidence="2">DSM 25168</strain>
    </source>
</reference>
<evidence type="ECO:0000313" key="1">
    <source>
        <dbReference type="EMBL" id="UWZ83533.1"/>
    </source>
</evidence>
<dbReference type="InterPro" id="IPR036388">
    <property type="entry name" value="WH-like_DNA-bd_sf"/>
</dbReference>
<protein>
    <submittedName>
        <fullName evidence="2">Uncharacterized protein</fullName>
    </submittedName>
</protein>
<proteinExistence type="predicted"/>
<dbReference type="KEGG" id="orp:MOP44_23570"/>
<dbReference type="EMBL" id="CP093313">
    <property type="protein sequence ID" value="UWZ86253.1"/>
    <property type="molecule type" value="Genomic_DNA"/>
</dbReference>
<dbReference type="Gene3D" id="1.10.10.10">
    <property type="entry name" value="Winged helix-like DNA-binding domain superfamily/Winged helix DNA-binding domain"/>
    <property type="match status" value="1"/>
</dbReference>
<evidence type="ECO:0000313" key="2">
    <source>
        <dbReference type="EMBL" id="UWZ86253.1"/>
    </source>
</evidence>
<organism evidence="2 3">
    <name type="scientific">Occallatibacter riparius</name>
    <dbReference type="NCBI Taxonomy" id="1002689"/>
    <lineage>
        <taxon>Bacteria</taxon>
        <taxon>Pseudomonadati</taxon>
        <taxon>Acidobacteriota</taxon>
        <taxon>Terriglobia</taxon>
        <taxon>Terriglobales</taxon>
        <taxon>Acidobacteriaceae</taxon>
        <taxon>Occallatibacter</taxon>
    </lineage>
</organism>
<accession>A0A9J7BY37</accession>
<dbReference type="InterPro" id="IPR013324">
    <property type="entry name" value="RNA_pol_sigma_r3/r4-like"/>
</dbReference>
<dbReference type="SUPFAM" id="SSF88659">
    <property type="entry name" value="Sigma3 and sigma4 domains of RNA polymerase sigma factors"/>
    <property type="match status" value="1"/>
</dbReference>
<keyword evidence="3" id="KW-1185">Reference proteome</keyword>
<gene>
    <name evidence="2" type="ORF">MOP44_09975</name>
    <name evidence="1" type="ORF">MOP44_23570</name>
</gene>
<sequence length="113" mass="12422">MSSFEALAVAALRRWCSERSALRSGLTVNLQASGYTPRQQRAHDSRLVRVLSFEQVFSTLADRQQSALLLAYRDNLSLTALASCLRCSVPEAQARVSGARLSLADALDRRALL</sequence>
<name>A0A9J7BY37_9BACT</name>
<dbReference type="RefSeq" id="WP_260792868.1">
    <property type="nucleotide sequence ID" value="NZ_CP093313.1"/>
</dbReference>